<protein>
    <submittedName>
        <fullName evidence="2">12596_t:CDS:1</fullName>
    </submittedName>
</protein>
<evidence type="ECO:0000256" key="1">
    <source>
        <dbReference type="SAM" id="MobiDB-lite"/>
    </source>
</evidence>
<reference evidence="2" key="1">
    <citation type="submission" date="2021-06" db="EMBL/GenBank/DDBJ databases">
        <authorList>
            <person name="Kallberg Y."/>
            <person name="Tangrot J."/>
            <person name="Rosling A."/>
        </authorList>
    </citation>
    <scope>NUCLEOTIDE SEQUENCE</scope>
    <source>
        <strain evidence="2">FL130A</strain>
    </source>
</reference>
<name>A0A9N9G387_9GLOM</name>
<feature type="region of interest" description="Disordered" evidence="1">
    <location>
        <begin position="218"/>
        <end position="239"/>
    </location>
</feature>
<dbReference type="Proteomes" id="UP000789508">
    <property type="component" value="Unassembled WGS sequence"/>
</dbReference>
<comment type="caution">
    <text evidence="2">The sequence shown here is derived from an EMBL/GenBank/DDBJ whole genome shotgun (WGS) entry which is preliminary data.</text>
</comment>
<keyword evidence="3" id="KW-1185">Reference proteome</keyword>
<dbReference type="OrthoDB" id="10597199at2759"/>
<feature type="compositionally biased region" description="Basic and acidic residues" evidence="1">
    <location>
        <begin position="227"/>
        <end position="239"/>
    </location>
</feature>
<dbReference type="AlphaFoldDB" id="A0A9N9G387"/>
<gene>
    <name evidence="2" type="ORF">ALEPTO_LOCUS7071</name>
</gene>
<organism evidence="2 3">
    <name type="scientific">Ambispora leptoticha</name>
    <dbReference type="NCBI Taxonomy" id="144679"/>
    <lineage>
        <taxon>Eukaryota</taxon>
        <taxon>Fungi</taxon>
        <taxon>Fungi incertae sedis</taxon>
        <taxon>Mucoromycota</taxon>
        <taxon>Glomeromycotina</taxon>
        <taxon>Glomeromycetes</taxon>
        <taxon>Archaeosporales</taxon>
        <taxon>Ambisporaceae</taxon>
        <taxon>Ambispora</taxon>
    </lineage>
</organism>
<accession>A0A9N9G387</accession>
<evidence type="ECO:0000313" key="3">
    <source>
        <dbReference type="Proteomes" id="UP000789508"/>
    </source>
</evidence>
<proteinExistence type="predicted"/>
<sequence>MSQLNQKVVQATNTNKITLKDIRTQIKKEFLENTWSDLENIPHYIIRNNNNRLTIIFQNRGQYDFANPRIVLFYGRNSLSEDTKQRNEKAKRKAYYGDMMNSKGQANITSSQFNNEHLNKEDQNSHNCPACDNCFDFCGDLRNKKAVPVVGVMSSSDTSAVVITDDQGQPVIAVPTNLKLKELETGRSIGNTLSGIMKDSSVPTLLFVVDGEHQTKQKPGCVIPAADPRRIPRDKDGYL</sequence>
<evidence type="ECO:0000313" key="2">
    <source>
        <dbReference type="EMBL" id="CAG8576830.1"/>
    </source>
</evidence>
<dbReference type="EMBL" id="CAJVPS010002809">
    <property type="protein sequence ID" value="CAG8576830.1"/>
    <property type="molecule type" value="Genomic_DNA"/>
</dbReference>